<dbReference type="InterPro" id="IPR051838">
    <property type="entry name" value="ARTD_PARP"/>
</dbReference>
<dbReference type="AlphaFoldDB" id="A0A179IKM7"/>
<evidence type="ECO:0000256" key="4">
    <source>
        <dbReference type="ARBA" id="ARBA00023027"/>
    </source>
</evidence>
<accession>A0A179IKM7</accession>
<dbReference type="SUPFAM" id="SSF54495">
    <property type="entry name" value="UBC-like"/>
    <property type="match status" value="1"/>
</dbReference>
<evidence type="ECO:0000313" key="8">
    <source>
        <dbReference type="Proteomes" id="UP000243081"/>
    </source>
</evidence>
<comment type="caution">
    <text evidence="7">The sequence shown here is derived from an EMBL/GenBank/DDBJ whole genome shotgun (WGS) entry which is preliminary data.</text>
</comment>
<keyword evidence="3" id="KW-0548">Nucleotidyltransferase</keyword>
<dbReference type="InterPro" id="IPR000608">
    <property type="entry name" value="UBC"/>
</dbReference>
<dbReference type="InterPro" id="IPR016135">
    <property type="entry name" value="UBQ-conjugating_enzyme/RWD"/>
</dbReference>
<keyword evidence="1" id="KW-0328">Glycosyltransferase</keyword>
<proteinExistence type="predicted"/>
<keyword evidence="4" id="KW-0520">NAD</keyword>
<evidence type="ECO:0000256" key="3">
    <source>
        <dbReference type="ARBA" id="ARBA00022695"/>
    </source>
</evidence>
<dbReference type="Gene3D" id="3.10.110.10">
    <property type="entry name" value="Ubiquitin Conjugating Enzyme"/>
    <property type="match status" value="1"/>
</dbReference>
<dbReference type="GO" id="GO:0016779">
    <property type="term" value="F:nucleotidyltransferase activity"/>
    <property type="evidence" value="ECO:0007669"/>
    <property type="project" value="UniProtKB-KW"/>
</dbReference>
<dbReference type="InterPro" id="IPR012317">
    <property type="entry name" value="Poly(ADP-ribose)pol_cat_dom"/>
</dbReference>
<dbReference type="Pfam" id="PF00179">
    <property type="entry name" value="UQ_con"/>
    <property type="match status" value="1"/>
</dbReference>
<reference evidence="7 8" key="1">
    <citation type="submission" date="2016-03" db="EMBL/GenBank/DDBJ databases">
        <title>Fine-scale spatial genetic structure of a fungal parasite of coffee scale insects.</title>
        <authorList>
            <person name="Jackson D."/>
            <person name="Zemenick K.A."/>
            <person name="Malloure B."/>
            <person name="Quandt C.A."/>
            <person name="James T.Y."/>
        </authorList>
    </citation>
    <scope>NUCLEOTIDE SEQUENCE [LARGE SCALE GENOMIC DNA]</scope>
    <source>
        <strain evidence="7 8">UM487</strain>
    </source>
</reference>
<feature type="compositionally biased region" description="Acidic residues" evidence="5">
    <location>
        <begin position="115"/>
        <end position="135"/>
    </location>
</feature>
<dbReference type="SUPFAM" id="SSF56399">
    <property type="entry name" value="ADP-ribosylation"/>
    <property type="match status" value="1"/>
</dbReference>
<dbReference type="PROSITE" id="PS50127">
    <property type="entry name" value="UBC_2"/>
    <property type="match status" value="1"/>
</dbReference>
<dbReference type="GO" id="GO:0003950">
    <property type="term" value="F:NAD+ poly-ADP-ribosyltransferase activity"/>
    <property type="evidence" value="ECO:0007669"/>
    <property type="project" value="InterPro"/>
</dbReference>
<dbReference type="OMA" id="LVCHCKT"/>
<dbReference type="EMBL" id="LUKN01000452">
    <property type="protein sequence ID" value="OAR02905.1"/>
    <property type="molecule type" value="Genomic_DNA"/>
</dbReference>
<sequence length="1199" mass="133081">MPPFRFYEDLTKAQKSEISRVSELGQGDDSGALKFTYHHQTLSGPVIIHMMAHDCMSYPRNSGFIVFSEFDNPHNDFTSCLDAVCEKHKWTNIEEAVRTISAAITAALEKRNDDAELDPQESPWEDGSDFEELDPMELSSNDGDSGPRLGQFVDAVLTNDAEALTKLKSSLRKAQNSGITVGIYPRFGSTLPEIISLSAPASSLGVADGILESWGLKESDNLVLLVKIGGLYPSLDEFINLSSRQTLLQFRFGKCIGEKPSPVSVQSAYLNTRQFSPDNDIEAAAVANEAQSPFELINMSNSVDKLLNADFMRLLGTRRNHKLSWPNAQQIVSRLELQSASGNVFAEDINVEVLSMQIDQIPWQSLVGLISQDGALDHPNSFSLPLVAMQLALHRLANCTRYCMVCNACLNQGYSALKPYVCSNSLCLFQYLSLGLGSSIEHEIINAPYVVDMLICFLYAALVNLTAREMPDGLSIKTAYVDDDWAPGSYVAAGADMELMKLRDLDYSKLQAKNAEQSYGEILREGDRILIIHRELDRESNMDLVVKSWCRLLAYVDGEWTFERYHFSHSKRNVKPWRPDLQSDELCNATINGQGNWRQVHLFGYWQNIDEFALDRRRLALLTILDGLPPVLDMRNYLLAQPGRRLATWSRINSSELAVLNWTVASNRSLIVQDDIVADMDMQNNSSDKVWNKICTSHQLQRTKQSWMQFRFLQGSPELEQKFEHKASQMLETTNTPTLFAWHGSRLKNWHSIIRTGLDFSTIENGRACGNGVYFSHDMATSLGYSGGGLPVGDQTNMSRQIGHWAKSELQISSAIAVCELINSPGEFVCQNPHYVVNALHWIQCRYLLVSINPTTKAKELPLYEPQTSDGPGYVLQDNNRLIKAGNRIVTIPIVALPFDRRARQNIQPPQASPAAAKAPSPGSITPRKCNYDTDDIELYLGFLNVADGVASPGMKRRGSSTPSDLSSLSQFSNKRVKAADGQSILAQTRNPSGFDPQGLKMESLRLLAAPTWAATSKQAVRRLTMDLKDLHRRQTTLGDLSSGYYVHTDKSDNMFQWIVELFGFDAALPLAGDMTALGCASIVLEFRFGPSYPMSPPFVRVVRPQFVPFMQGGGGHVTAGGAVCLELLTSSGWNPAIHIDNVILQIRAAIGEPDRPARLQSGVFQADYGIGEAVAAFTRLANAHGWQVPDDFQHIAVL</sequence>
<keyword evidence="2" id="KW-0808">Transferase</keyword>
<dbReference type="PANTHER" id="PTHR21328">
    <property type="entry name" value="POLY ADP-RIBOSE POLYMERASE FAMILY, MEMBER PARP"/>
    <property type="match status" value="1"/>
</dbReference>
<dbReference type="CDD" id="cd23802">
    <property type="entry name" value="UBCc_UBE2Q"/>
    <property type="match status" value="1"/>
</dbReference>
<dbReference type="Gene3D" id="3.90.228.10">
    <property type="match status" value="1"/>
</dbReference>
<evidence type="ECO:0000256" key="2">
    <source>
        <dbReference type="ARBA" id="ARBA00022679"/>
    </source>
</evidence>
<feature type="domain" description="UBC core" evidence="6">
    <location>
        <begin position="1019"/>
        <end position="1191"/>
    </location>
</feature>
<protein>
    <recommendedName>
        <fullName evidence="6">UBC core domain-containing protein</fullName>
    </recommendedName>
</protein>
<feature type="region of interest" description="Disordered" evidence="5">
    <location>
        <begin position="111"/>
        <end position="146"/>
    </location>
</feature>
<organism evidence="7 8">
    <name type="scientific">Cordyceps confragosa</name>
    <name type="common">Lecanicillium lecanii</name>
    <dbReference type="NCBI Taxonomy" id="2714763"/>
    <lineage>
        <taxon>Eukaryota</taxon>
        <taxon>Fungi</taxon>
        <taxon>Dikarya</taxon>
        <taxon>Ascomycota</taxon>
        <taxon>Pezizomycotina</taxon>
        <taxon>Sordariomycetes</taxon>
        <taxon>Hypocreomycetidae</taxon>
        <taxon>Hypocreales</taxon>
        <taxon>Cordycipitaceae</taxon>
        <taxon>Akanthomyces</taxon>
    </lineage>
</organism>
<evidence type="ECO:0000256" key="1">
    <source>
        <dbReference type="ARBA" id="ARBA00022676"/>
    </source>
</evidence>
<dbReference type="Pfam" id="PF00644">
    <property type="entry name" value="PARP"/>
    <property type="match status" value="1"/>
</dbReference>
<gene>
    <name evidence="7" type="ORF">LLEC1_03481</name>
</gene>
<name>A0A179IKM7_CORDF</name>
<dbReference type="Proteomes" id="UP000243081">
    <property type="component" value="Unassembled WGS sequence"/>
</dbReference>
<keyword evidence="8" id="KW-1185">Reference proteome</keyword>
<dbReference type="OrthoDB" id="109543at2759"/>
<evidence type="ECO:0000256" key="5">
    <source>
        <dbReference type="SAM" id="MobiDB-lite"/>
    </source>
</evidence>
<dbReference type="SMART" id="SM00212">
    <property type="entry name" value="UBCc"/>
    <property type="match status" value="1"/>
</dbReference>
<evidence type="ECO:0000313" key="7">
    <source>
        <dbReference type="EMBL" id="OAR02905.1"/>
    </source>
</evidence>
<evidence type="ECO:0000259" key="6">
    <source>
        <dbReference type="PROSITE" id="PS50127"/>
    </source>
</evidence>